<proteinExistence type="predicted"/>
<feature type="region of interest" description="Disordered" evidence="1">
    <location>
        <begin position="149"/>
        <end position="174"/>
    </location>
</feature>
<feature type="transmembrane region" description="Helical" evidence="2">
    <location>
        <begin position="216"/>
        <end position="239"/>
    </location>
</feature>
<evidence type="ECO:0000256" key="1">
    <source>
        <dbReference type="SAM" id="MobiDB-lite"/>
    </source>
</evidence>
<name>A0A6A6G846_9PEZI</name>
<keyword evidence="2" id="KW-0472">Membrane</keyword>
<dbReference type="OrthoDB" id="3908081at2759"/>
<dbReference type="Proteomes" id="UP000799538">
    <property type="component" value="Unassembled WGS sequence"/>
</dbReference>
<evidence type="ECO:0000313" key="3">
    <source>
        <dbReference type="EMBL" id="KAF2221759.1"/>
    </source>
</evidence>
<keyword evidence="4" id="KW-1185">Reference proteome</keyword>
<evidence type="ECO:0008006" key="5">
    <source>
        <dbReference type="Google" id="ProtNLM"/>
    </source>
</evidence>
<dbReference type="AlphaFoldDB" id="A0A6A6G846"/>
<keyword evidence="2" id="KW-0812">Transmembrane</keyword>
<reference evidence="4" key="1">
    <citation type="journal article" date="2020" name="Stud. Mycol.">
        <title>101 Dothideomycetes genomes: A test case for predicting lifestyles and emergence of pathogens.</title>
        <authorList>
            <person name="Haridas S."/>
            <person name="Albert R."/>
            <person name="Binder M."/>
            <person name="Bloem J."/>
            <person name="LaButti K."/>
            <person name="Salamov A."/>
            <person name="Andreopoulos B."/>
            <person name="Baker S."/>
            <person name="Barry K."/>
            <person name="Bills G."/>
            <person name="Bluhm B."/>
            <person name="Cannon C."/>
            <person name="Castanera R."/>
            <person name="Culley D."/>
            <person name="Daum C."/>
            <person name="Ezra D."/>
            <person name="Gonzalez J."/>
            <person name="Henrissat B."/>
            <person name="Kuo A."/>
            <person name="Liang C."/>
            <person name="Lipzen A."/>
            <person name="Lutzoni F."/>
            <person name="Magnuson J."/>
            <person name="Mondo S."/>
            <person name="Nolan M."/>
            <person name="Ohm R."/>
            <person name="Pangilinan J."/>
            <person name="Park H.-J."/>
            <person name="Ramirez L."/>
            <person name="Alfaro M."/>
            <person name="Sun H."/>
            <person name="Tritt A."/>
            <person name="Yoshinaga Y."/>
            <person name="Zwiers L.-H."/>
            <person name="Turgeon B."/>
            <person name="Goodwin S."/>
            <person name="Spatafora J."/>
            <person name="Crous P."/>
            <person name="Grigoriev I."/>
        </authorList>
    </citation>
    <scope>NUCLEOTIDE SEQUENCE [LARGE SCALE GENOMIC DNA]</scope>
    <source>
        <strain evidence="4">CECT 20119</strain>
    </source>
</reference>
<gene>
    <name evidence="3" type="ORF">BDZ85DRAFT_282897</name>
</gene>
<dbReference type="EMBL" id="ML992509">
    <property type="protein sequence ID" value="KAF2221759.1"/>
    <property type="molecule type" value="Genomic_DNA"/>
</dbReference>
<keyword evidence="2" id="KW-1133">Transmembrane helix</keyword>
<protein>
    <recommendedName>
        <fullName evidence="5">Mid2 domain-containing protein</fullName>
    </recommendedName>
</protein>
<accession>A0A6A6G846</accession>
<organism evidence="3 4">
    <name type="scientific">Elsinoe ampelina</name>
    <dbReference type="NCBI Taxonomy" id="302913"/>
    <lineage>
        <taxon>Eukaryota</taxon>
        <taxon>Fungi</taxon>
        <taxon>Dikarya</taxon>
        <taxon>Ascomycota</taxon>
        <taxon>Pezizomycotina</taxon>
        <taxon>Dothideomycetes</taxon>
        <taxon>Dothideomycetidae</taxon>
        <taxon>Myriangiales</taxon>
        <taxon>Elsinoaceae</taxon>
        <taxon>Elsinoe</taxon>
    </lineage>
</organism>
<evidence type="ECO:0000256" key="2">
    <source>
        <dbReference type="SAM" id="Phobius"/>
    </source>
</evidence>
<sequence>MSAPCYFMSGDSTSVAQDKTYIPCDPVAVSQGKHSSCCAPNDLCFTNGLCKANGNNDWNWRWRVGCTDKTFRDPACPNYCRGVDYDDQAHLMFQCADDQTWCCAQGFGLAQDWNFTCCETKQFNYKLGPAVIANTASIRLSTLTSRPVTTSTIPTSITDSTSTSTARAGSETTGASLGELDATAGIGSTVKIDATATALSGSASATPEPKSGPSPVTIGIAVGIPLGILLIAALCYSFWRLGRKTNPPAYAHYLKDGHPMSDGYSHTAMGSQVSSTLPGTVYTYELDSRMHSQIDGTEIPAELSARTSILKRP</sequence>
<evidence type="ECO:0000313" key="4">
    <source>
        <dbReference type="Proteomes" id="UP000799538"/>
    </source>
</evidence>